<dbReference type="GO" id="GO:0006281">
    <property type="term" value="P:DNA repair"/>
    <property type="evidence" value="ECO:0007669"/>
    <property type="project" value="InterPro"/>
</dbReference>
<evidence type="ECO:0000256" key="4">
    <source>
        <dbReference type="ARBA" id="ARBA00022763"/>
    </source>
</evidence>
<keyword evidence="6" id="KW-0539">Nucleus</keyword>
<accession>A0AAD7TS27</accession>
<dbReference type="GO" id="GO:0000077">
    <property type="term" value="P:DNA damage checkpoint signaling"/>
    <property type="evidence" value="ECO:0007669"/>
    <property type="project" value="TreeGrafter"/>
</dbReference>
<feature type="region of interest" description="Disordered" evidence="8">
    <location>
        <begin position="426"/>
        <end position="456"/>
    </location>
</feature>
<dbReference type="GO" id="GO:0005634">
    <property type="term" value="C:nucleus"/>
    <property type="evidence" value="ECO:0007669"/>
    <property type="project" value="UniProtKB-SubCell"/>
</dbReference>
<comment type="similarity">
    <text evidence="2">Belongs to the rad17/RAD24 family.</text>
</comment>
<sequence>MAPRKTSQPPRKSSTSSRVHAQPLRFESPSDEPPPKKAKTKPLMSLPRPPAFDLGFSQTTSQPTSSKTKGKQKQAVAAHAENIVDDGSLWVDRYEPISEEDLAVHKRKVQDVRQWLLEAFEGGPSGKLRKYRRVLALTGPAGTAKTATIRVLARELGYEILEWRNSMDEHFSQDLDSLSAGVEYEGLSEKFQAFLARASSCRPIFSSQPSHSLSQMTSSSSAASRSPPPKSQLIVLEDLPNILHPATQASFHAALESFVASPEGSVAPLVIIISDAGLRGEGEDDNARWKSRGKEAMDVRNVLPPSLLHSPFVTQISFNPIASTYMRSALKSLLDRHFASSNAGTRPMKDVLDVIVESSNGDIRSAIMALQFACTADNTSRKSTKGKRASKSQGPSARVMLEAVTRREQSLALFHLLGKIMYNKRKGDPSASSASAKDIRRDREIDAGLKDPPPLPVYLKEHERRASRVDVESLYADTPIDASLLSLYIHQNYTQYCNTLEECEALMDSLSWVDSSGGETWYQTNPHQFHLVVLGTLHALPSPVPRRNQKPFKPSFFEALRRQGEAEDGVRDVQLWLQQNSGIAVPGWSQRDVALGVGSILRARDTHSGGTPNRAPYTHRLFSTLEFARDDVGIAELADEDDVPVDVPEVEREVRPFKLPVAEDDAPTGAWLSDDDIEEW</sequence>
<evidence type="ECO:0000256" key="5">
    <source>
        <dbReference type="ARBA" id="ARBA00022840"/>
    </source>
</evidence>
<evidence type="ECO:0000256" key="3">
    <source>
        <dbReference type="ARBA" id="ARBA00022741"/>
    </source>
</evidence>
<dbReference type="EMBL" id="JAPEVG010000161">
    <property type="protein sequence ID" value="KAJ8475357.1"/>
    <property type="molecule type" value="Genomic_DNA"/>
</dbReference>
<feature type="region of interest" description="Disordered" evidence="8">
    <location>
        <begin position="1"/>
        <end position="75"/>
    </location>
</feature>
<dbReference type="InterPro" id="IPR027417">
    <property type="entry name" value="P-loop_NTPase"/>
</dbReference>
<dbReference type="Proteomes" id="UP001215151">
    <property type="component" value="Unassembled WGS sequence"/>
</dbReference>
<evidence type="ECO:0000256" key="1">
    <source>
        <dbReference type="ARBA" id="ARBA00004123"/>
    </source>
</evidence>
<evidence type="ECO:0000256" key="8">
    <source>
        <dbReference type="SAM" id="MobiDB-lite"/>
    </source>
</evidence>
<dbReference type="SUPFAM" id="SSF52540">
    <property type="entry name" value="P-loop containing nucleoside triphosphate hydrolases"/>
    <property type="match status" value="1"/>
</dbReference>
<keyword evidence="5" id="KW-0067">ATP-binding</keyword>
<keyword evidence="4" id="KW-0227">DNA damage</keyword>
<feature type="domain" description="Checkpoint protein RAD24-like helical bundle" evidence="9">
    <location>
        <begin position="408"/>
        <end position="517"/>
    </location>
</feature>
<protein>
    <recommendedName>
        <fullName evidence="9">Checkpoint protein RAD24-like helical bundle domain-containing protein</fullName>
    </recommendedName>
</protein>
<dbReference type="GO" id="GO:0003689">
    <property type="term" value="F:DNA clamp loader activity"/>
    <property type="evidence" value="ECO:0007669"/>
    <property type="project" value="TreeGrafter"/>
</dbReference>
<name>A0AAD7TS27_9APHY</name>
<reference evidence="10" key="1">
    <citation type="submission" date="2022-11" db="EMBL/GenBank/DDBJ databases">
        <title>Genome Sequence of Cubamyces cubensis.</title>
        <authorList>
            <person name="Buettner E."/>
        </authorList>
    </citation>
    <scope>NUCLEOTIDE SEQUENCE</scope>
    <source>
        <strain evidence="10">MPL-01</strain>
    </source>
</reference>
<evidence type="ECO:0000256" key="7">
    <source>
        <dbReference type="ARBA" id="ARBA00023306"/>
    </source>
</evidence>
<evidence type="ECO:0000313" key="11">
    <source>
        <dbReference type="Proteomes" id="UP001215151"/>
    </source>
</evidence>
<dbReference type="InterPro" id="IPR057927">
    <property type="entry name" value="RAD24-like_helical"/>
</dbReference>
<comment type="caution">
    <text evidence="10">The sequence shown here is derived from an EMBL/GenBank/DDBJ whole genome shotgun (WGS) entry which is preliminary data.</text>
</comment>
<evidence type="ECO:0000259" key="9">
    <source>
        <dbReference type="Pfam" id="PF25812"/>
    </source>
</evidence>
<dbReference type="GO" id="GO:0033314">
    <property type="term" value="P:mitotic DNA replication checkpoint signaling"/>
    <property type="evidence" value="ECO:0007669"/>
    <property type="project" value="TreeGrafter"/>
</dbReference>
<dbReference type="Gene3D" id="3.40.50.300">
    <property type="entry name" value="P-loop containing nucleotide triphosphate hydrolases"/>
    <property type="match status" value="1"/>
</dbReference>
<keyword evidence="7" id="KW-0131">Cell cycle</keyword>
<feature type="compositionally biased region" description="Low complexity" evidence="8">
    <location>
        <begin position="57"/>
        <end position="67"/>
    </location>
</feature>
<keyword evidence="3" id="KW-0547">Nucleotide-binding</keyword>
<dbReference type="InterPro" id="IPR004582">
    <property type="entry name" value="Checkpoint_prot_Rad17_Rad24"/>
</dbReference>
<dbReference type="AlphaFoldDB" id="A0AAD7TS27"/>
<comment type="subcellular location">
    <subcellularLocation>
        <location evidence="1">Nucleus</location>
    </subcellularLocation>
</comment>
<dbReference type="PANTHER" id="PTHR12172:SF0">
    <property type="entry name" value="CELL CYCLE CHECKPOINT PROTEIN RAD17"/>
    <property type="match status" value="1"/>
</dbReference>
<keyword evidence="11" id="KW-1185">Reference proteome</keyword>
<dbReference type="GO" id="GO:0003682">
    <property type="term" value="F:chromatin binding"/>
    <property type="evidence" value="ECO:0007669"/>
    <property type="project" value="TreeGrafter"/>
</dbReference>
<feature type="compositionally biased region" description="Basic and acidic residues" evidence="8">
    <location>
        <begin position="437"/>
        <end position="449"/>
    </location>
</feature>
<proteinExistence type="inferred from homology"/>
<evidence type="ECO:0000313" key="10">
    <source>
        <dbReference type="EMBL" id="KAJ8475357.1"/>
    </source>
</evidence>
<feature type="region of interest" description="Disordered" evidence="8">
    <location>
        <begin position="378"/>
        <end position="397"/>
    </location>
</feature>
<dbReference type="Gene3D" id="1.10.8.60">
    <property type="match status" value="1"/>
</dbReference>
<gene>
    <name evidence="10" type="ORF">ONZ51_g6591</name>
</gene>
<feature type="compositionally biased region" description="Low complexity" evidence="8">
    <location>
        <begin position="209"/>
        <end position="225"/>
    </location>
</feature>
<dbReference type="GO" id="GO:0005524">
    <property type="term" value="F:ATP binding"/>
    <property type="evidence" value="ECO:0007669"/>
    <property type="project" value="UniProtKB-KW"/>
</dbReference>
<evidence type="ECO:0000256" key="6">
    <source>
        <dbReference type="ARBA" id="ARBA00023242"/>
    </source>
</evidence>
<dbReference type="PANTHER" id="PTHR12172">
    <property type="entry name" value="CELL CYCLE CHECKPOINT PROTEIN RAD17"/>
    <property type="match status" value="1"/>
</dbReference>
<dbReference type="Pfam" id="PF25812">
    <property type="entry name" value="RAD24_helical"/>
    <property type="match status" value="1"/>
</dbReference>
<dbReference type="Pfam" id="PF03215">
    <property type="entry name" value="Rad17"/>
    <property type="match status" value="1"/>
</dbReference>
<evidence type="ECO:0000256" key="2">
    <source>
        <dbReference type="ARBA" id="ARBA00006168"/>
    </source>
</evidence>
<feature type="region of interest" description="Disordered" evidence="8">
    <location>
        <begin position="209"/>
        <end position="230"/>
    </location>
</feature>
<feature type="compositionally biased region" description="Polar residues" evidence="8">
    <location>
        <begin position="1"/>
        <end position="19"/>
    </location>
</feature>
<organism evidence="10 11">
    <name type="scientific">Trametes cubensis</name>
    <dbReference type="NCBI Taxonomy" id="1111947"/>
    <lineage>
        <taxon>Eukaryota</taxon>
        <taxon>Fungi</taxon>
        <taxon>Dikarya</taxon>
        <taxon>Basidiomycota</taxon>
        <taxon>Agaricomycotina</taxon>
        <taxon>Agaricomycetes</taxon>
        <taxon>Polyporales</taxon>
        <taxon>Polyporaceae</taxon>
        <taxon>Trametes</taxon>
    </lineage>
</organism>